<feature type="compositionally biased region" description="Basic residues" evidence="1">
    <location>
        <begin position="402"/>
        <end position="417"/>
    </location>
</feature>
<proteinExistence type="predicted"/>
<dbReference type="AlphaFoldDB" id="A0ABD3NVY0"/>
<evidence type="ECO:0000313" key="2">
    <source>
        <dbReference type="EMBL" id="KAL3779543.1"/>
    </source>
</evidence>
<evidence type="ECO:0000256" key="1">
    <source>
        <dbReference type="SAM" id="MobiDB-lite"/>
    </source>
</evidence>
<keyword evidence="3" id="KW-1185">Reference proteome</keyword>
<feature type="region of interest" description="Disordered" evidence="1">
    <location>
        <begin position="565"/>
        <end position="595"/>
    </location>
</feature>
<feature type="compositionally biased region" description="Polar residues" evidence="1">
    <location>
        <begin position="570"/>
        <end position="591"/>
    </location>
</feature>
<feature type="compositionally biased region" description="Polar residues" evidence="1">
    <location>
        <begin position="654"/>
        <end position="664"/>
    </location>
</feature>
<sequence>MPYQENSNNNQDVTPEEYFHLLAIQRRVLQSQGGATSRMSQGDTSFPQHPSMMQQMQMMPPQQMMQALQDMGHYSRGNQMYGNNTLHHSMSFNDYGNRRGHQSNLSRSTGNYQFNQGVDMSSNMAHVNSYTRSSLSRSLDPKLVDNVGFVGEMMASSFPNRMTDAGSRILYTAPTRSNNLSYGKSMITQRLTNSSPPAKLPTNDTLSAQNDCNTVDLTDELGQASAGVLSPIAQGKRRRLNSDELVREMLGDYTPAAANSDRQEKTVQYTYTEHAADMNVEDARACLSPCTRRIEGIHSHLTPMDPNHARGFADTDSPIGQTPIMFAKFFLDAEDNDEQGNANIKAGIPLPPLYQSEKSSPQGGRVRTFEFKDVQFDPNFSVTDQDPVLMTPFSSEPLCLPPRRKKRVTPKPKKKVVTKSSGSSNSSSNENSPTKSHRKQKTKVPESPTHGHIITPYSAAIVALSSEIRNQMLSTDSANDDDHSSPASTGNPTLDGSSRSEDGLSIPQFASSMEASQFSQQSIHDWDKKFGLRRAHSKTMRESARSRKTVLEFLRGEGSELLKSARASGLKQSTDTAPTYTHSFSGSSLLSQDDEDNKLELEVKMVETVKEGSEEDKSQEDIKDEAIHGTFQVPTKDKCTGSDVLRNDRLRLNASMSTSSTPGLNTDEDDGDKSIRSFSHEGETDQLMEGIDKDDSQDLASSFSSKILEFDFEDEELTNMFRRASLDHIPENLRRSSLMHRRSSSFIVPLLEDSELKTCFARSA</sequence>
<protein>
    <submittedName>
        <fullName evidence="2">Uncharacterized protein</fullName>
    </submittedName>
</protein>
<feature type="region of interest" description="Disordered" evidence="1">
    <location>
        <begin position="475"/>
        <end position="504"/>
    </location>
</feature>
<dbReference type="EMBL" id="JALLPJ020000929">
    <property type="protein sequence ID" value="KAL3779543.1"/>
    <property type="molecule type" value="Genomic_DNA"/>
</dbReference>
<feature type="region of interest" description="Disordered" evidence="1">
    <location>
        <begin position="380"/>
        <end position="453"/>
    </location>
</feature>
<comment type="caution">
    <text evidence="2">The sequence shown here is derived from an EMBL/GenBank/DDBJ whole genome shotgun (WGS) entry which is preliminary data.</text>
</comment>
<feature type="compositionally biased region" description="Low complexity" evidence="1">
    <location>
        <begin position="418"/>
        <end position="434"/>
    </location>
</feature>
<feature type="region of interest" description="Disordered" evidence="1">
    <location>
        <begin position="653"/>
        <end position="672"/>
    </location>
</feature>
<feature type="compositionally biased region" description="Polar residues" evidence="1">
    <location>
        <begin position="485"/>
        <end position="497"/>
    </location>
</feature>
<reference evidence="2 3" key="1">
    <citation type="submission" date="2024-10" db="EMBL/GenBank/DDBJ databases">
        <title>Updated reference genomes for cyclostephanoid diatoms.</title>
        <authorList>
            <person name="Roberts W.R."/>
            <person name="Alverson A.J."/>
        </authorList>
    </citation>
    <scope>NUCLEOTIDE SEQUENCE [LARGE SCALE GENOMIC DNA]</scope>
    <source>
        <strain evidence="2 3">AJA010-31</strain>
    </source>
</reference>
<organism evidence="2 3">
    <name type="scientific">Cyclotella atomus</name>
    <dbReference type="NCBI Taxonomy" id="382360"/>
    <lineage>
        <taxon>Eukaryota</taxon>
        <taxon>Sar</taxon>
        <taxon>Stramenopiles</taxon>
        <taxon>Ochrophyta</taxon>
        <taxon>Bacillariophyta</taxon>
        <taxon>Coscinodiscophyceae</taxon>
        <taxon>Thalassiosirophycidae</taxon>
        <taxon>Stephanodiscales</taxon>
        <taxon>Stephanodiscaceae</taxon>
        <taxon>Cyclotella</taxon>
    </lineage>
</organism>
<gene>
    <name evidence="2" type="ORF">ACHAWO_004932</name>
</gene>
<name>A0ABD3NVY0_9STRA</name>
<feature type="region of interest" description="Disordered" evidence="1">
    <location>
        <begin position="340"/>
        <end position="364"/>
    </location>
</feature>
<dbReference type="Proteomes" id="UP001530400">
    <property type="component" value="Unassembled WGS sequence"/>
</dbReference>
<accession>A0ABD3NVY0</accession>
<evidence type="ECO:0000313" key="3">
    <source>
        <dbReference type="Proteomes" id="UP001530400"/>
    </source>
</evidence>